<dbReference type="STRING" id="392015.SAMN05421543_1431"/>
<dbReference type="AlphaFoldDB" id="A0A1I7LF23"/>
<keyword evidence="4 7" id="KW-0812">Transmembrane</keyword>
<evidence type="ECO:0000313" key="9">
    <source>
        <dbReference type="Proteomes" id="UP000183508"/>
    </source>
</evidence>
<dbReference type="EMBL" id="FPBV01000043">
    <property type="protein sequence ID" value="SFV08234.1"/>
    <property type="molecule type" value="Genomic_DNA"/>
</dbReference>
<protein>
    <submittedName>
        <fullName evidence="8">Transmembrane secretion effector</fullName>
    </submittedName>
</protein>
<dbReference type="GO" id="GO:0005886">
    <property type="term" value="C:plasma membrane"/>
    <property type="evidence" value="ECO:0007669"/>
    <property type="project" value="UniProtKB-SubCell"/>
</dbReference>
<feature type="transmembrane region" description="Helical" evidence="7">
    <location>
        <begin position="20"/>
        <end position="42"/>
    </location>
</feature>
<evidence type="ECO:0000256" key="7">
    <source>
        <dbReference type="SAM" id="Phobius"/>
    </source>
</evidence>
<dbReference type="PANTHER" id="PTHR43266">
    <property type="entry name" value="MACROLIDE-EFFLUX PROTEIN"/>
    <property type="match status" value="1"/>
</dbReference>
<comment type="subcellular location">
    <subcellularLocation>
        <location evidence="1">Cell membrane</location>
        <topology evidence="1">Multi-pass membrane protein</topology>
    </subcellularLocation>
</comment>
<dbReference type="Gene3D" id="1.20.1250.20">
    <property type="entry name" value="MFS general substrate transporter like domains"/>
    <property type="match status" value="1"/>
</dbReference>
<dbReference type="Proteomes" id="UP000183508">
    <property type="component" value="Unassembled WGS sequence"/>
</dbReference>
<dbReference type="InterPro" id="IPR010290">
    <property type="entry name" value="TM_effector"/>
</dbReference>
<dbReference type="InterPro" id="IPR036259">
    <property type="entry name" value="MFS_trans_sf"/>
</dbReference>
<sequence>MNFKNYVSLIKSNKFFRNFWIGQFISYFGDMFYDITVTWVVYTNTGSAVQSSLVLIVSFLPETLLAPFVGSVVDAYDRRRIMIFADLFRGSIVAGLLRVC</sequence>
<keyword evidence="6 7" id="KW-0472">Membrane</keyword>
<evidence type="ECO:0000313" key="8">
    <source>
        <dbReference type="EMBL" id="SFV08234.1"/>
    </source>
</evidence>
<evidence type="ECO:0000256" key="1">
    <source>
        <dbReference type="ARBA" id="ARBA00004651"/>
    </source>
</evidence>
<dbReference type="SUPFAM" id="SSF103473">
    <property type="entry name" value="MFS general substrate transporter"/>
    <property type="match status" value="1"/>
</dbReference>
<evidence type="ECO:0000256" key="6">
    <source>
        <dbReference type="ARBA" id="ARBA00023136"/>
    </source>
</evidence>
<keyword evidence="3" id="KW-1003">Cell membrane</keyword>
<gene>
    <name evidence="8" type="ORF">SAMN05421543_1431</name>
</gene>
<dbReference type="Pfam" id="PF05977">
    <property type="entry name" value="MFS_3"/>
    <property type="match status" value="1"/>
</dbReference>
<organism evidence="8 9">
    <name type="scientific">Alicyclobacillus macrosporangiidus</name>
    <dbReference type="NCBI Taxonomy" id="392015"/>
    <lineage>
        <taxon>Bacteria</taxon>
        <taxon>Bacillati</taxon>
        <taxon>Bacillota</taxon>
        <taxon>Bacilli</taxon>
        <taxon>Bacillales</taxon>
        <taxon>Alicyclobacillaceae</taxon>
        <taxon>Alicyclobacillus</taxon>
    </lineage>
</organism>
<accession>A0A1I7LF23</accession>
<dbReference type="PANTHER" id="PTHR43266:SF10">
    <property type="entry name" value="BACILYSIN EXPORTER BACE-RELATED"/>
    <property type="match status" value="1"/>
</dbReference>
<evidence type="ECO:0000256" key="2">
    <source>
        <dbReference type="ARBA" id="ARBA00022448"/>
    </source>
</evidence>
<reference evidence="9" key="1">
    <citation type="submission" date="2016-10" db="EMBL/GenBank/DDBJ databases">
        <authorList>
            <person name="Varghese N."/>
        </authorList>
    </citation>
    <scope>NUCLEOTIDE SEQUENCE [LARGE SCALE GENOMIC DNA]</scope>
    <source>
        <strain evidence="9">DSM 17980</strain>
    </source>
</reference>
<evidence type="ECO:0000256" key="3">
    <source>
        <dbReference type="ARBA" id="ARBA00022475"/>
    </source>
</evidence>
<evidence type="ECO:0000256" key="4">
    <source>
        <dbReference type="ARBA" id="ARBA00022692"/>
    </source>
</evidence>
<name>A0A1I7LF23_9BACL</name>
<proteinExistence type="predicted"/>
<keyword evidence="5 7" id="KW-1133">Transmembrane helix</keyword>
<feature type="transmembrane region" description="Helical" evidence="7">
    <location>
        <begin position="48"/>
        <end position="73"/>
    </location>
</feature>
<keyword evidence="9" id="KW-1185">Reference proteome</keyword>
<keyword evidence="2" id="KW-0813">Transport</keyword>
<evidence type="ECO:0000256" key="5">
    <source>
        <dbReference type="ARBA" id="ARBA00022989"/>
    </source>
</evidence>